<dbReference type="InterPro" id="IPR003018">
    <property type="entry name" value="GAF"/>
</dbReference>
<dbReference type="PRINTS" id="PR01590">
    <property type="entry name" value="HTHFIS"/>
</dbReference>
<feature type="domain" description="NorR-like AAA+ ATPase lid" evidence="9">
    <location>
        <begin position="496"/>
        <end position="549"/>
    </location>
</feature>
<keyword evidence="4" id="KW-0238">DNA-binding</keyword>
<keyword evidence="2" id="KW-0067">ATP-binding</keyword>
<evidence type="ECO:0000256" key="4">
    <source>
        <dbReference type="ARBA" id="ARBA00023125"/>
    </source>
</evidence>
<feature type="compositionally biased region" description="Polar residues" evidence="6">
    <location>
        <begin position="323"/>
        <end position="336"/>
    </location>
</feature>
<dbReference type="Pfam" id="PF25601">
    <property type="entry name" value="AAA_lid_14"/>
    <property type="match status" value="1"/>
</dbReference>
<feature type="region of interest" description="Disordered" evidence="6">
    <location>
        <begin position="305"/>
        <end position="339"/>
    </location>
</feature>
<accession>A0A7X8TNB6</accession>
<organism evidence="10 11">
    <name type="scientific">Nesterenkonia sedimenti</name>
    <dbReference type="NCBI Taxonomy" id="1463632"/>
    <lineage>
        <taxon>Bacteria</taxon>
        <taxon>Bacillati</taxon>
        <taxon>Actinomycetota</taxon>
        <taxon>Actinomycetes</taxon>
        <taxon>Micrococcales</taxon>
        <taxon>Micrococcaceae</taxon>
        <taxon>Nesterenkonia</taxon>
    </lineage>
</organism>
<evidence type="ECO:0000259" key="7">
    <source>
        <dbReference type="Pfam" id="PF01590"/>
    </source>
</evidence>
<evidence type="ECO:0000256" key="3">
    <source>
        <dbReference type="ARBA" id="ARBA00023015"/>
    </source>
</evidence>
<dbReference type="AlphaFoldDB" id="A0A7X8TNB6"/>
<dbReference type="Gene3D" id="1.10.8.60">
    <property type="match status" value="1"/>
</dbReference>
<evidence type="ECO:0000256" key="5">
    <source>
        <dbReference type="ARBA" id="ARBA00023163"/>
    </source>
</evidence>
<dbReference type="InterPro" id="IPR027417">
    <property type="entry name" value="P-loop_NTPase"/>
</dbReference>
<dbReference type="PANTHER" id="PTHR32071">
    <property type="entry name" value="TRANSCRIPTIONAL REGULATORY PROTEIN"/>
    <property type="match status" value="1"/>
</dbReference>
<evidence type="ECO:0000256" key="1">
    <source>
        <dbReference type="ARBA" id="ARBA00022741"/>
    </source>
</evidence>
<reference evidence="10 11" key="1">
    <citation type="submission" date="2020-04" db="EMBL/GenBank/DDBJ databases">
        <title>Nesterenkonia sp. nov., isolated from marine sediment.</title>
        <authorList>
            <person name="Zhang G."/>
        </authorList>
    </citation>
    <scope>NUCLEOTIDE SEQUENCE [LARGE SCALE GENOMIC DNA]</scope>
    <source>
        <strain evidence="10 11">MY13</strain>
    </source>
</reference>
<dbReference type="Proteomes" id="UP000523139">
    <property type="component" value="Unassembled WGS sequence"/>
</dbReference>
<dbReference type="SUPFAM" id="SSF52540">
    <property type="entry name" value="P-loop containing nucleoside triphosphate hydrolases"/>
    <property type="match status" value="1"/>
</dbReference>
<dbReference type="RefSeq" id="WP_168888657.1">
    <property type="nucleotide sequence ID" value="NZ_JABAHY010000026.1"/>
</dbReference>
<evidence type="ECO:0000256" key="2">
    <source>
        <dbReference type="ARBA" id="ARBA00022840"/>
    </source>
</evidence>
<keyword evidence="1" id="KW-0547">Nucleotide-binding</keyword>
<gene>
    <name evidence="10" type="ORF">HGQ17_14430</name>
</gene>
<sequence length="601" mass="66337">MTPRSEDDIRRARDQLLSQGLQRFSVPPSLIPEEIEQSWRRSASVCVDPTAEPRMLGGEIDPDSTVLRAASRVLDQWKDSLSDSRLALLLSDQDGRIVSRRVDTHQVERHLDRVNAVEGFDYSEGSLGTNGLGTPIEARDVVFVRGSEHFNEALDQLACAGAPVRHPITGRIVGSIALASPVSYAHDLMTAMVRQVGNQIAQELASQADSRDMELARIYRMYRSAKNPVLVMNDQTVMTDLPTLSHLDTESHAVLWHQLMRHGWQQESFHLELPILGTVVTARRLGTSPQEPVFVLEFTEPLIVPGDTLSNSGNEPSDARKPSSGTESAPAVSQSDPDPYERVLRDLDSAAENSLTVGLIGGPGVGKRHQATAWLTQRTTHQPLVIHAGRLAPHAKPETREVWAAAKHALNSRRGIIVTNAAKLEVTTRRKLEQLATATLRLDNPARIVFIEQLEHDPPDAEQNPTVVTVPSLAELPGSLPVIIRQVSTKLFPAESPLRFAPAALQSLLTWPWPGNITELVEVLNSIPPAARAGLIQLHHLPAEMRLAGPRLNRYEQFERETIIAALRDAEWNKSRAAEISGIGRTTLYRKMRSLKITDEA</sequence>
<feature type="domain" description="GAF" evidence="7">
    <location>
        <begin position="70"/>
        <end position="204"/>
    </location>
</feature>
<dbReference type="EMBL" id="JABAHY010000026">
    <property type="protein sequence ID" value="NLS11173.1"/>
    <property type="molecule type" value="Genomic_DNA"/>
</dbReference>
<dbReference type="GO" id="GO:0043565">
    <property type="term" value="F:sequence-specific DNA binding"/>
    <property type="evidence" value="ECO:0007669"/>
    <property type="project" value="InterPro"/>
</dbReference>
<keyword evidence="3" id="KW-0805">Transcription regulation</keyword>
<evidence type="ECO:0008006" key="12">
    <source>
        <dbReference type="Google" id="ProtNLM"/>
    </source>
</evidence>
<dbReference type="InterPro" id="IPR058031">
    <property type="entry name" value="AAA_lid_NorR"/>
</dbReference>
<dbReference type="Pfam" id="PF02954">
    <property type="entry name" value="HTH_8"/>
    <property type="match status" value="1"/>
</dbReference>
<dbReference type="SUPFAM" id="SSF46689">
    <property type="entry name" value="Homeodomain-like"/>
    <property type="match status" value="1"/>
</dbReference>
<evidence type="ECO:0000256" key="6">
    <source>
        <dbReference type="SAM" id="MobiDB-lite"/>
    </source>
</evidence>
<name>A0A7X8TNB6_9MICC</name>
<evidence type="ECO:0000313" key="11">
    <source>
        <dbReference type="Proteomes" id="UP000523139"/>
    </source>
</evidence>
<dbReference type="InterPro" id="IPR029016">
    <property type="entry name" value="GAF-like_dom_sf"/>
</dbReference>
<dbReference type="InterPro" id="IPR002197">
    <property type="entry name" value="HTH_Fis"/>
</dbReference>
<protein>
    <recommendedName>
        <fullName evidence="12">Sigma-54 factor interaction domain-containing protein</fullName>
    </recommendedName>
</protein>
<evidence type="ECO:0000313" key="10">
    <source>
        <dbReference type="EMBL" id="NLS11173.1"/>
    </source>
</evidence>
<dbReference type="Gene3D" id="3.30.450.40">
    <property type="match status" value="1"/>
</dbReference>
<proteinExistence type="predicted"/>
<feature type="domain" description="DNA binding HTH" evidence="8">
    <location>
        <begin position="556"/>
        <end position="593"/>
    </location>
</feature>
<evidence type="ECO:0000259" key="8">
    <source>
        <dbReference type="Pfam" id="PF02954"/>
    </source>
</evidence>
<keyword evidence="11" id="KW-1185">Reference proteome</keyword>
<dbReference type="InterPro" id="IPR009057">
    <property type="entry name" value="Homeodomain-like_sf"/>
</dbReference>
<dbReference type="Pfam" id="PF01590">
    <property type="entry name" value="GAF"/>
    <property type="match status" value="1"/>
</dbReference>
<keyword evidence="5" id="KW-0804">Transcription</keyword>
<dbReference type="Gene3D" id="1.10.10.60">
    <property type="entry name" value="Homeodomain-like"/>
    <property type="match status" value="1"/>
</dbReference>
<evidence type="ECO:0000259" key="9">
    <source>
        <dbReference type="Pfam" id="PF25601"/>
    </source>
</evidence>
<comment type="caution">
    <text evidence="10">The sequence shown here is derived from an EMBL/GenBank/DDBJ whole genome shotgun (WGS) entry which is preliminary data.</text>
</comment>